<dbReference type="Pfam" id="PF00412">
    <property type="entry name" value="LIM"/>
    <property type="match status" value="3"/>
</dbReference>
<evidence type="ECO:0000313" key="7">
    <source>
        <dbReference type="EMBL" id="JAP43765.1"/>
    </source>
</evidence>
<evidence type="ECO:0000256" key="4">
    <source>
        <dbReference type="PROSITE-ProRule" id="PRU00125"/>
    </source>
</evidence>
<dbReference type="AlphaFoldDB" id="A0A0X3NW29"/>
<dbReference type="PANTHER" id="PTHR24219">
    <property type="entry name" value="LIM DOMAIN-CONTAINING PROTEIN JUB"/>
    <property type="match status" value="1"/>
</dbReference>
<feature type="region of interest" description="Disordered" evidence="5">
    <location>
        <begin position="378"/>
        <end position="442"/>
    </location>
</feature>
<feature type="domain" description="LIM zinc-binding" evidence="6">
    <location>
        <begin position="262"/>
        <end position="343"/>
    </location>
</feature>
<evidence type="ECO:0000256" key="1">
    <source>
        <dbReference type="ARBA" id="ARBA00022723"/>
    </source>
</evidence>
<evidence type="ECO:0000256" key="5">
    <source>
        <dbReference type="SAM" id="MobiDB-lite"/>
    </source>
</evidence>
<evidence type="ECO:0000259" key="6">
    <source>
        <dbReference type="PROSITE" id="PS50023"/>
    </source>
</evidence>
<keyword evidence="3 4" id="KW-0440">LIM domain</keyword>
<dbReference type="GO" id="GO:0003714">
    <property type="term" value="F:transcription corepressor activity"/>
    <property type="evidence" value="ECO:0007669"/>
    <property type="project" value="TreeGrafter"/>
</dbReference>
<feature type="compositionally biased region" description="Polar residues" evidence="5">
    <location>
        <begin position="415"/>
        <end position="425"/>
    </location>
</feature>
<feature type="domain" description="LIM zinc-binding" evidence="6">
    <location>
        <begin position="201"/>
        <end position="261"/>
    </location>
</feature>
<feature type="region of interest" description="Disordered" evidence="5">
    <location>
        <begin position="51"/>
        <end position="104"/>
    </location>
</feature>
<organism evidence="7">
    <name type="scientific">Schistocephalus solidus</name>
    <name type="common">Tapeworm</name>
    <dbReference type="NCBI Taxonomy" id="70667"/>
    <lineage>
        <taxon>Eukaryota</taxon>
        <taxon>Metazoa</taxon>
        <taxon>Spiralia</taxon>
        <taxon>Lophotrochozoa</taxon>
        <taxon>Platyhelminthes</taxon>
        <taxon>Cestoda</taxon>
        <taxon>Eucestoda</taxon>
        <taxon>Diphyllobothriidea</taxon>
        <taxon>Diphyllobothriidae</taxon>
        <taxon>Schistocephalus</taxon>
    </lineage>
</organism>
<feature type="compositionally biased region" description="Polar residues" evidence="5">
    <location>
        <begin position="432"/>
        <end position="442"/>
    </location>
</feature>
<dbReference type="CDD" id="cd09355">
    <property type="entry name" value="LIM2_Ajuba_like"/>
    <property type="match status" value="1"/>
</dbReference>
<dbReference type="GO" id="GO:0046872">
    <property type="term" value="F:metal ion binding"/>
    <property type="evidence" value="ECO:0007669"/>
    <property type="project" value="UniProtKB-KW"/>
</dbReference>
<reference evidence="7" key="1">
    <citation type="submission" date="2016-01" db="EMBL/GenBank/DDBJ databases">
        <title>Reference transcriptome for the parasite Schistocephalus solidus: insights into the molecular evolution of parasitism.</title>
        <authorList>
            <person name="Hebert F.O."/>
            <person name="Grambauer S."/>
            <person name="Barber I."/>
            <person name="Landry C.R."/>
            <person name="Aubin-Horth N."/>
        </authorList>
    </citation>
    <scope>NUCLEOTIDE SEQUENCE</scope>
</reference>
<evidence type="ECO:0000256" key="3">
    <source>
        <dbReference type="ARBA" id="ARBA00023038"/>
    </source>
</evidence>
<dbReference type="PANTHER" id="PTHR24219:SF4">
    <property type="entry name" value="LIM DOMAIN-CONTAINING PROTEIN JUB"/>
    <property type="match status" value="1"/>
</dbReference>
<keyword evidence="2 4" id="KW-0862">Zinc</keyword>
<dbReference type="SUPFAM" id="SSF57716">
    <property type="entry name" value="Glucocorticoid receptor-like (DNA-binding domain)"/>
    <property type="match status" value="2"/>
</dbReference>
<feature type="domain" description="LIM zinc-binding" evidence="6">
    <location>
        <begin position="136"/>
        <end position="197"/>
    </location>
</feature>
<dbReference type="Gene3D" id="2.10.110.10">
    <property type="entry name" value="Cysteine Rich Protein"/>
    <property type="match status" value="3"/>
</dbReference>
<dbReference type="PROSITE" id="PS50023">
    <property type="entry name" value="LIM_DOMAIN_2"/>
    <property type="match status" value="3"/>
</dbReference>
<dbReference type="InterPro" id="IPR001781">
    <property type="entry name" value="Znf_LIM"/>
</dbReference>
<evidence type="ECO:0000256" key="2">
    <source>
        <dbReference type="ARBA" id="ARBA00022833"/>
    </source>
</evidence>
<gene>
    <name evidence="7" type="primary">AJUBA</name>
    <name evidence="7" type="ORF">TR145972</name>
</gene>
<dbReference type="GO" id="GO:0007010">
    <property type="term" value="P:cytoskeleton organization"/>
    <property type="evidence" value="ECO:0007669"/>
    <property type="project" value="TreeGrafter"/>
</dbReference>
<dbReference type="GO" id="GO:0035331">
    <property type="term" value="P:negative regulation of hippo signaling"/>
    <property type="evidence" value="ECO:0007669"/>
    <property type="project" value="TreeGrafter"/>
</dbReference>
<proteinExistence type="predicted"/>
<dbReference type="GO" id="GO:0005634">
    <property type="term" value="C:nucleus"/>
    <property type="evidence" value="ECO:0007669"/>
    <property type="project" value="TreeGrafter"/>
</dbReference>
<dbReference type="GO" id="GO:0001666">
    <property type="term" value="P:response to hypoxia"/>
    <property type="evidence" value="ECO:0007669"/>
    <property type="project" value="TreeGrafter"/>
</dbReference>
<dbReference type="GO" id="GO:0005667">
    <property type="term" value="C:transcription regulator complex"/>
    <property type="evidence" value="ECO:0007669"/>
    <property type="project" value="TreeGrafter"/>
</dbReference>
<dbReference type="SMART" id="SM00132">
    <property type="entry name" value="LIM"/>
    <property type="match status" value="3"/>
</dbReference>
<name>A0A0X3NW29_SCHSO</name>
<dbReference type="GO" id="GO:0000932">
    <property type="term" value="C:P-body"/>
    <property type="evidence" value="ECO:0007669"/>
    <property type="project" value="TreeGrafter"/>
</dbReference>
<keyword evidence="1 4" id="KW-0479">Metal-binding</keyword>
<accession>A0A0X3NW29</accession>
<protein>
    <submittedName>
        <fullName evidence="7">LIM domain-containing protein ajuba</fullName>
    </submittedName>
</protein>
<dbReference type="InterPro" id="IPR047172">
    <property type="entry name" value="Ajuba-like"/>
</dbReference>
<dbReference type="GO" id="GO:0005912">
    <property type="term" value="C:adherens junction"/>
    <property type="evidence" value="ECO:0007669"/>
    <property type="project" value="TreeGrafter"/>
</dbReference>
<sequence length="442" mass="47731">MKSSAAPSLPSPPPYAARHTIVNVGTTKLASPPADPLEGSRTLSSLNIVFSPPPSLGRGTAASSGSKRVPSPLSPTYSLQSHFDKQSKGTTVGPPLTRSSSGHHEVLQIYRSGPEKTSIQNPIQPKVPTSTDLNAGLCAECDSRITNWASACQALGCIYHNDCFVCCCCRRTLRDKIFYKDHDKIYCEDDYLYCGFQRTAEKCEACGHIISQTILQTLGKSYHPGCFRCCICTKCLDQVPFTVDENGQVYCVPDYHLVHAPICAACAQPILPAEGSDDVLRVLAQDKEFHVECYRCEDCKIQLGNDSDNCWYPLVETLEGSGPTVITRTHLLCLQCHLSRIGASPAAGQRFEVRRNSNGSLSSDQGLGSGSGSLSYLSSGSRVYSPTPTSLGIASIGKPSTLGPSRPDSLRPWQQHVQPTTTSNRRPGAGTGSNYSSSHFNY</sequence>
<feature type="compositionally biased region" description="Polar residues" evidence="5">
    <location>
        <begin position="382"/>
        <end position="392"/>
    </location>
</feature>
<dbReference type="InterPro" id="IPR047247">
    <property type="entry name" value="Ajuba-like_LIM2"/>
</dbReference>
<dbReference type="EMBL" id="GEEE01019460">
    <property type="protein sequence ID" value="JAP43765.1"/>
    <property type="molecule type" value="Transcribed_RNA"/>
</dbReference>